<protein>
    <submittedName>
        <fullName evidence="1">Uncharacterized protein</fullName>
    </submittedName>
</protein>
<accession>A0A7D5RB44</accession>
<proteinExistence type="predicted"/>
<dbReference type="AlphaFoldDB" id="A0A7D5RB44"/>
<name>A0A7D5RB44_9ARCH</name>
<organism evidence="1 2">
    <name type="scientific">Nitrosopumilus oxyclinae</name>
    <dbReference type="NCBI Taxonomy" id="1959104"/>
    <lineage>
        <taxon>Archaea</taxon>
        <taxon>Nitrososphaerota</taxon>
        <taxon>Nitrososphaeria</taxon>
        <taxon>Nitrosopumilales</taxon>
        <taxon>Nitrosopumilaceae</taxon>
        <taxon>Nitrosopumilus</taxon>
    </lineage>
</organism>
<sequence>MNRCHDRHTPVYKIKYKPVTFGGNVSEWLVCETCFGRQEFFGATEEIESIASLQNCIELGLDINHLSIMTGTVTKKLKNCLLIN</sequence>
<dbReference type="OrthoDB" id="379618at2157"/>
<gene>
    <name evidence="1" type="ORF">C5F49_03955</name>
</gene>
<evidence type="ECO:0000313" key="1">
    <source>
        <dbReference type="EMBL" id="QLH04563.1"/>
    </source>
</evidence>
<dbReference type="Proteomes" id="UP000509441">
    <property type="component" value="Chromosome"/>
</dbReference>
<dbReference type="EMBL" id="CP026994">
    <property type="protein sequence ID" value="QLH04563.1"/>
    <property type="molecule type" value="Genomic_DNA"/>
</dbReference>
<evidence type="ECO:0000313" key="2">
    <source>
        <dbReference type="Proteomes" id="UP000509441"/>
    </source>
</evidence>
<dbReference type="GeneID" id="56061086"/>
<keyword evidence="2" id="KW-1185">Reference proteome</keyword>
<dbReference type="RefSeq" id="WP_179363458.1">
    <property type="nucleotide sequence ID" value="NZ_CP026994.1"/>
</dbReference>
<dbReference type="KEGG" id="nox:C5F49_03955"/>
<reference evidence="1 2" key="1">
    <citation type="submission" date="2018-02" db="EMBL/GenBank/DDBJ databases">
        <title>Complete genome of Nitrosopumilus oxyclinae HCE1.</title>
        <authorList>
            <person name="Qin W."/>
            <person name="Zheng Y."/>
            <person name="Stahl D.A."/>
        </authorList>
    </citation>
    <scope>NUCLEOTIDE SEQUENCE [LARGE SCALE GENOMIC DNA]</scope>
    <source>
        <strain evidence="1 2">HCE1</strain>
    </source>
</reference>